<proteinExistence type="predicted"/>
<dbReference type="AlphaFoldDB" id="W5WAS0"/>
<evidence type="ECO:0000313" key="1">
    <source>
        <dbReference type="EMBL" id="AHH98218.1"/>
    </source>
</evidence>
<accession>W5WAS0</accession>
<protein>
    <submittedName>
        <fullName evidence="1">Uncharacterized protein</fullName>
    </submittedName>
</protein>
<evidence type="ECO:0000313" key="2">
    <source>
        <dbReference type="Proteomes" id="UP000019225"/>
    </source>
</evidence>
<gene>
    <name evidence="1" type="ORF">KALB_4856</name>
</gene>
<sequence>MSDEDIRMVQEHLVFLDFEAERDQAVQLLADAANKLTKLGSAATPGQWWTHDTHLGVGGHTASVLTGESGTSKVELLAWLPTFSNEPWDQSRNVWNNAQWIAVMGPTIAPFLAAWLSQAAQIAAAAPNRGEFRVSVDRKALGLAEYVMRTGGAA</sequence>
<name>W5WAS0_9PSEU</name>
<dbReference type="STRING" id="1449976.KALB_4856"/>
<dbReference type="Proteomes" id="UP000019225">
    <property type="component" value="Chromosome"/>
</dbReference>
<dbReference type="EMBL" id="CP007155">
    <property type="protein sequence ID" value="AHH98218.1"/>
    <property type="molecule type" value="Genomic_DNA"/>
</dbReference>
<reference evidence="1" key="1">
    <citation type="journal article" date="2014" name="BMC Genomics">
        <title>Complete genome sequence of producer of the glycopeptide antibiotic Aculeximycin Kutzneria albida DSM 43870T, a representative of minor genus of Pseudonocardiaceae.</title>
        <authorList>
            <person name="Rebets Y."/>
            <person name="Tokovenko B."/>
            <person name="Lushchyk I."/>
            <person name="Ruckert C."/>
            <person name="Zaburannyi N."/>
            <person name="Bechthold A."/>
            <person name="Kalinowski J."/>
            <person name="Luzhetskyy A."/>
        </authorList>
    </citation>
    <scope>NUCLEOTIDE SEQUENCE [LARGE SCALE GENOMIC DNA]</scope>
    <source>
        <strain evidence="1">DSM 43870</strain>
    </source>
</reference>
<dbReference type="KEGG" id="kal:KALB_4856"/>
<dbReference type="HOGENOM" id="CLU_1701974_0_0_11"/>
<dbReference type="RefSeq" id="WP_025358247.1">
    <property type="nucleotide sequence ID" value="NZ_CP007155.1"/>
</dbReference>
<keyword evidence="2" id="KW-1185">Reference proteome</keyword>
<organism evidence="1 2">
    <name type="scientific">Kutzneria albida DSM 43870</name>
    <dbReference type="NCBI Taxonomy" id="1449976"/>
    <lineage>
        <taxon>Bacteria</taxon>
        <taxon>Bacillati</taxon>
        <taxon>Actinomycetota</taxon>
        <taxon>Actinomycetes</taxon>
        <taxon>Pseudonocardiales</taxon>
        <taxon>Pseudonocardiaceae</taxon>
        <taxon>Kutzneria</taxon>
    </lineage>
</organism>
<dbReference type="OrthoDB" id="4329178at2"/>